<evidence type="ECO:0000259" key="10">
    <source>
        <dbReference type="Pfam" id="PF17768"/>
    </source>
</evidence>
<gene>
    <name evidence="11" type="primary">recJ</name>
    <name evidence="11" type="ORF">CF651_08180</name>
</gene>
<dbReference type="OrthoDB" id="9809852at2"/>
<dbReference type="Pfam" id="PF17768">
    <property type="entry name" value="RecJ_OB"/>
    <property type="match status" value="1"/>
</dbReference>
<evidence type="ECO:0000256" key="2">
    <source>
        <dbReference type="ARBA" id="ARBA00019841"/>
    </source>
</evidence>
<reference evidence="11 12" key="1">
    <citation type="submission" date="2017-07" db="EMBL/GenBank/DDBJ databases">
        <title>Genome sequencing and assembly of Paenibacillus rigui.</title>
        <authorList>
            <person name="Mayilraj S."/>
        </authorList>
    </citation>
    <scope>NUCLEOTIDE SEQUENCE [LARGE SCALE GENOMIC DNA]</scope>
    <source>
        <strain evidence="11 12">JCM 16352</strain>
    </source>
</reference>
<evidence type="ECO:0000256" key="5">
    <source>
        <dbReference type="ARBA" id="ARBA00022839"/>
    </source>
</evidence>
<dbReference type="GO" id="GO:0003676">
    <property type="term" value="F:nucleic acid binding"/>
    <property type="evidence" value="ECO:0007669"/>
    <property type="project" value="InterPro"/>
</dbReference>
<dbReference type="PANTHER" id="PTHR30255">
    <property type="entry name" value="SINGLE-STRANDED-DNA-SPECIFIC EXONUCLEASE RECJ"/>
    <property type="match status" value="1"/>
</dbReference>
<dbReference type="GO" id="GO:0008409">
    <property type="term" value="F:5'-3' exonuclease activity"/>
    <property type="evidence" value="ECO:0007669"/>
    <property type="project" value="InterPro"/>
</dbReference>
<dbReference type="InterPro" id="IPR003156">
    <property type="entry name" value="DHHA1_dom"/>
</dbReference>
<dbReference type="InterPro" id="IPR001667">
    <property type="entry name" value="DDH_dom"/>
</dbReference>
<keyword evidence="5 11" id="KW-0269">Exonuclease</keyword>
<evidence type="ECO:0000256" key="1">
    <source>
        <dbReference type="ARBA" id="ARBA00005915"/>
    </source>
</evidence>
<name>A0A229UTR9_9BACL</name>
<evidence type="ECO:0000259" key="9">
    <source>
        <dbReference type="Pfam" id="PF10141"/>
    </source>
</evidence>
<feature type="domain" description="DDH" evidence="7">
    <location>
        <begin position="82"/>
        <end position="226"/>
    </location>
</feature>
<dbReference type="Gene3D" id="3.10.310.30">
    <property type="match status" value="1"/>
</dbReference>
<dbReference type="Pfam" id="PF01368">
    <property type="entry name" value="DHH"/>
    <property type="match status" value="1"/>
</dbReference>
<dbReference type="Proteomes" id="UP000215509">
    <property type="component" value="Unassembled WGS sequence"/>
</dbReference>
<comment type="similarity">
    <text evidence="1">Belongs to the RecJ family.</text>
</comment>
<evidence type="ECO:0000259" key="7">
    <source>
        <dbReference type="Pfam" id="PF01368"/>
    </source>
</evidence>
<dbReference type="GO" id="GO:0006281">
    <property type="term" value="P:DNA repair"/>
    <property type="evidence" value="ECO:0007669"/>
    <property type="project" value="InterPro"/>
</dbReference>
<keyword evidence="4" id="KW-0378">Hydrolase</keyword>
<dbReference type="InterPro" id="IPR051673">
    <property type="entry name" value="SSDNA_exonuclease_RecJ"/>
</dbReference>
<accession>A0A229UTR9</accession>
<evidence type="ECO:0000313" key="11">
    <source>
        <dbReference type="EMBL" id="OXM86818.1"/>
    </source>
</evidence>
<evidence type="ECO:0000256" key="6">
    <source>
        <dbReference type="SAM" id="Coils"/>
    </source>
</evidence>
<sequence length="819" mass="90954">MLQARARWKISEADARLVEELSNELHITPLVARLLVVRGITDKEHAAAFLFGGTDLVHDPFLLDGMDQAVARIQEALRQEHKIRVYGDYDADGVSSTTLMVHLLRQLNANFDYYIPHRVHEGYGLNKPAMDMAHQQGVQLIITVDTGISAVDEIQYAHDLGIDVIVTDHHEPPERLPAALAIINPKKPGCPYPFKQLAGVGVALKLAQALLQRWPEELLEFAAIGTVADLMPLLDENRVIVRQGIERMKSTSNKGIRALLDVAGIAVKDVNATHIGFALAPRINASGRLDDADAAVRLLISEDHAAAEQMANDLDMLNKERQRIVEEMTKEAAALLEERIEQLGELPKVIVLAQEQWNVGVIGIVASKLVDKVYRPTIILGIDKESGMAKGSARSIAGFDMYQALTHCQDLMDHYGGHQAAAGMTLDAGHLPELERRLNLLAEEWLRPEDYSPLIQADVVSKLEEVGIETIRQLEQLSPFGMGNPTPRFVIPSVRYQELRMIGKEQQHVKMTLVQPEAETSAALDSIGFNKGAIVPWISSTAEIDVLGELSVNEWNGVRKPQMILQDVRIPHIQLFDWRGASNIEGKLKELTERLRLLGRGGEAPMVPHLVVFHAKEIRTHQQLMDSYPIWELDPVLEDRFIPLNKLAESAPWTNGTDLVLYDLPPTLAALKQAVEQASQVQRWYALFGSHSGGNESSLPSRDMFKKVYGAVQQQGGRTLAKATLVDAISRRSGLSASLVQFMLDVFIELGFIQQTSAGITAIPQPAKKDLAASRQYQKRQQNMEVEQVLLYSSAQQLHEWLIRAADPNTHLKLLEGIV</sequence>
<dbReference type="RefSeq" id="WP_094014366.1">
    <property type="nucleotide sequence ID" value="NZ_NMQW01000012.1"/>
</dbReference>
<dbReference type="Pfam" id="PF10141">
    <property type="entry name" value="ssDNA-exonuc_C"/>
    <property type="match status" value="1"/>
</dbReference>
<dbReference type="Pfam" id="PF02272">
    <property type="entry name" value="DHHA1"/>
    <property type="match status" value="1"/>
</dbReference>
<evidence type="ECO:0000256" key="3">
    <source>
        <dbReference type="ARBA" id="ARBA00022722"/>
    </source>
</evidence>
<dbReference type="InterPro" id="IPR038763">
    <property type="entry name" value="DHH_sf"/>
</dbReference>
<dbReference type="GO" id="GO:0006310">
    <property type="term" value="P:DNA recombination"/>
    <property type="evidence" value="ECO:0007669"/>
    <property type="project" value="InterPro"/>
</dbReference>
<comment type="caution">
    <text evidence="11">The sequence shown here is derived from an EMBL/GenBank/DDBJ whole genome shotgun (WGS) entry which is preliminary data.</text>
</comment>
<feature type="domain" description="DHHA1" evidence="8">
    <location>
        <begin position="348"/>
        <end position="440"/>
    </location>
</feature>
<keyword evidence="12" id="KW-1185">Reference proteome</keyword>
<evidence type="ECO:0000313" key="12">
    <source>
        <dbReference type="Proteomes" id="UP000215509"/>
    </source>
</evidence>
<keyword evidence="6" id="KW-0175">Coiled coil</keyword>
<dbReference type="EMBL" id="NMQW01000012">
    <property type="protein sequence ID" value="OXM86818.1"/>
    <property type="molecule type" value="Genomic_DNA"/>
</dbReference>
<evidence type="ECO:0000256" key="4">
    <source>
        <dbReference type="ARBA" id="ARBA00022801"/>
    </source>
</evidence>
<proteinExistence type="inferred from homology"/>
<dbReference type="InterPro" id="IPR041122">
    <property type="entry name" value="RecJ_OB"/>
</dbReference>
<keyword evidence="3" id="KW-0540">Nuclease</keyword>
<feature type="domain" description="Single-stranded-DNA-specific exonuclease RecJ C-terminal" evidence="9">
    <location>
        <begin position="574"/>
        <end position="802"/>
    </location>
</feature>
<dbReference type="AlphaFoldDB" id="A0A229UTR9"/>
<dbReference type="InterPro" id="IPR004610">
    <property type="entry name" value="RecJ"/>
</dbReference>
<protein>
    <recommendedName>
        <fullName evidence="2">Single-stranded-DNA-specific exonuclease RecJ</fullName>
    </recommendedName>
</protein>
<evidence type="ECO:0000259" key="8">
    <source>
        <dbReference type="Pfam" id="PF02272"/>
    </source>
</evidence>
<dbReference type="NCBIfam" id="TIGR00644">
    <property type="entry name" value="recJ"/>
    <property type="match status" value="1"/>
</dbReference>
<dbReference type="SUPFAM" id="SSF64182">
    <property type="entry name" value="DHH phosphoesterases"/>
    <property type="match status" value="1"/>
</dbReference>
<feature type="domain" description="RecJ OB" evidence="10">
    <location>
        <begin position="458"/>
        <end position="567"/>
    </location>
</feature>
<dbReference type="Gene3D" id="3.90.1640.30">
    <property type="match status" value="1"/>
</dbReference>
<dbReference type="InterPro" id="IPR018779">
    <property type="entry name" value="RecJ_C"/>
</dbReference>
<dbReference type="PANTHER" id="PTHR30255:SF2">
    <property type="entry name" value="SINGLE-STRANDED-DNA-SPECIFIC EXONUCLEASE RECJ"/>
    <property type="match status" value="1"/>
</dbReference>
<feature type="coiled-coil region" evidence="6">
    <location>
        <begin position="307"/>
        <end position="338"/>
    </location>
</feature>
<organism evidence="11 12">
    <name type="scientific">Paenibacillus rigui</name>
    <dbReference type="NCBI Taxonomy" id="554312"/>
    <lineage>
        <taxon>Bacteria</taxon>
        <taxon>Bacillati</taxon>
        <taxon>Bacillota</taxon>
        <taxon>Bacilli</taxon>
        <taxon>Bacillales</taxon>
        <taxon>Paenibacillaceae</taxon>
        <taxon>Paenibacillus</taxon>
    </lineage>
</organism>